<keyword evidence="3" id="KW-1185">Reference proteome</keyword>
<evidence type="ECO:0000313" key="2">
    <source>
        <dbReference type="EMBL" id="KAG8368521.1"/>
    </source>
</evidence>
<gene>
    <name evidence="2" type="ORF">BUALT_Bualt15G0054300</name>
</gene>
<reference evidence="2" key="1">
    <citation type="submission" date="2019-10" db="EMBL/GenBank/DDBJ databases">
        <authorList>
            <person name="Zhang R."/>
            <person name="Pan Y."/>
            <person name="Wang J."/>
            <person name="Ma R."/>
            <person name="Yu S."/>
        </authorList>
    </citation>
    <scope>NUCLEOTIDE SEQUENCE</scope>
    <source>
        <strain evidence="2">LA-IB0</strain>
        <tissue evidence="2">Leaf</tissue>
    </source>
</reference>
<proteinExistence type="predicted"/>
<dbReference type="Proteomes" id="UP000826271">
    <property type="component" value="Unassembled WGS sequence"/>
</dbReference>
<dbReference type="EMBL" id="WHWC01000015">
    <property type="protein sequence ID" value="KAG8368521.1"/>
    <property type="molecule type" value="Genomic_DNA"/>
</dbReference>
<dbReference type="AlphaFoldDB" id="A0AAV6WKI4"/>
<evidence type="ECO:0000313" key="3">
    <source>
        <dbReference type="Proteomes" id="UP000826271"/>
    </source>
</evidence>
<comment type="caution">
    <text evidence="2">The sequence shown here is derived from an EMBL/GenBank/DDBJ whole genome shotgun (WGS) entry which is preliminary data.</text>
</comment>
<feature type="coiled-coil region" evidence="1">
    <location>
        <begin position="139"/>
        <end position="170"/>
    </location>
</feature>
<accession>A0AAV6WKI4</accession>
<name>A0AAV6WKI4_9LAMI</name>
<keyword evidence="1" id="KW-0175">Coiled coil</keyword>
<protein>
    <submittedName>
        <fullName evidence="2">Uncharacterized protein</fullName>
    </submittedName>
</protein>
<sequence length="227" mass="25159">MSKESNLLVTFSKHGLMSRCDRGLRGRVGTGTAIPVPSFQANAGIVVGRMGSGDIAAGLVISRPLRRYRESILFWPPNRRIHHRPLPRATANCHHATGGDHCVATRIALLESEKRRGEELSRWRKENQGGGRWWEVSIKEMGVKELEHLKETMEDLRKNASREAEKLMVEKAVVVGSLPPSFLGVVPEDYRGGDGDVDVDARVSSSALGQLSMTLHEFTLGFGRTFF</sequence>
<organism evidence="2 3">
    <name type="scientific">Buddleja alternifolia</name>
    <dbReference type="NCBI Taxonomy" id="168488"/>
    <lineage>
        <taxon>Eukaryota</taxon>
        <taxon>Viridiplantae</taxon>
        <taxon>Streptophyta</taxon>
        <taxon>Embryophyta</taxon>
        <taxon>Tracheophyta</taxon>
        <taxon>Spermatophyta</taxon>
        <taxon>Magnoliopsida</taxon>
        <taxon>eudicotyledons</taxon>
        <taxon>Gunneridae</taxon>
        <taxon>Pentapetalae</taxon>
        <taxon>asterids</taxon>
        <taxon>lamiids</taxon>
        <taxon>Lamiales</taxon>
        <taxon>Scrophulariaceae</taxon>
        <taxon>Buddlejeae</taxon>
        <taxon>Buddleja</taxon>
    </lineage>
</organism>
<evidence type="ECO:0000256" key="1">
    <source>
        <dbReference type="SAM" id="Coils"/>
    </source>
</evidence>